<dbReference type="GO" id="GO:0022857">
    <property type="term" value="F:transmembrane transporter activity"/>
    <property type="evidence" value="ECO:0007669"/>
    <property type="project" value="InterPro"/>
</dbReference>
<keyword evidence="5 7" id="KW-0472">Membrane</keyword>
<evidence type="ECO:0000256" key="3">
    <source>
        <dbReference type="ARBA" id="ARBA00022692"/>
    </source>
</evidence>
<evidence type="ECO:0000313" key="9">
    <source>
        <dbReference type="Proteomes" id="UP000038010"/>
    </source>
</evidence>
<feature type="transmembrane region" description="Helical" evidence="7">
    <location>
        <begin position="128"/>
        <end position="150"/>
    </location>
</feature>
<dbReference type="RefSeq" id="XP_018003900.1">
    <property type="nucleotide sequence ID" value="XM_018146753.1"/>
</dbReference>
<gene>
    <name evidence="8" type="ORF">AB675_6459</name>
</gene>
<evidence type="ECO:0000256" key="5">
    <source>
        <dbReference type="ARBA" id="ARBA00023136"/>
    </source>
</evidence>
<dbReference type="Proteomes" id="UP000038010">
    <property type="component" value="Unassembled WGS sequence"/>
</dbReference>
<keyword evidence="4 7" id="KW-1133">Transmembrane helix</keyword>
<evidence type="ECO:0000256" key="6">
    <source>
        <dbReference type="SAM" id="MobiDB-lite"/>
    </source>
</evidence>
<feature type="transmembrane region" description="Helical" evidence="7">
    <location>
        <begin position="325"/>
        <end position="347"/>
    </location>
</feature>
<comment type="subcellular location">
    <subcellularLocation>
        <location evidence="1">Membrane</location>
        <topology evidence="1">Multi-pass membrane protein</topology>
    </subcellularLocation>
</comment>
<dbReference type="GeneID" id="28738633"/>
<evidence type="ECO:0000256" key="4">
    <source>
        <dbReference type="ARBA" id="ARBA00022989"/>
    </source>
</evidence>
<dbReference type="STRING" id="1664694.A0A0N1HFA6"/>
<feature type="transmembrane region" description="Helical" evidence="7">
    <location>
        <begin position="456"/>
        <end position="477"/>
    </location>
</feature>
<protein>
    <submittedName>
        <fullName evidence="8">Choline transport protein</fullName>
    </submittedName>
</protein>
<keyword evidence="2" id="KW-0813">Transport</keyword>
<name>A0A0N1HFA6_9EURO</name>
<dbReference type="AlphaFoldDB" id="A0A0N1HFA6"/>
<dbReference type="Pfam" id="PF13520">
    <property type="entry name" value="AA_permease_2"/>
    <property type="match status" value="1"/>
</dbReference>
<evidence type="ECO:0000313" key="8">
    <source>
        <dbReference type="EMBL" id="KPI43937.1"/>
    </source>
</evidence>
<dbReference type="Gene3D" id="1.20.1740.10">
    <property type="entry name" value="Amino acid/polyamine transporter I"/>
    <property type="match status" value="1"/>
</dbReference>
<feature type="transmembrane region" description="Helical" evidence="7">
    <location>
        <begin position="34"/>
        <end position="62"/>
    </location>
</feature>
<dbReference type="PANTHER" id="PTHR45649:SF27">
    <property type="entry name" value="CHOLINE TRANSPORTER (EUROFUNG)"/>
    <property type="match status" value="1"/>
</dbReference>
<keyword evidence="3 7" id="KW-0812">Transmembrane</keyword>
<proteinExistence type="predicted"/>
<dbReference type="OrthoDB" id="3900342at2759"/>
<feature type="region of interest" description="Disordered" evidence="6">
    <location>
        <begin position="494"/>
        <end position="520"/>
    </location>
</feature>
<evidence type="ECO:0000256" key="2">
    <source>
        <dbReference type="ARBA" id="ARBA00022448"/>
    </source>
</evidence>
<feature type="transmembrane region" description="Helical" evidence="7">
    <location>
        <begin position="68"/>
        <end position="88"/>
    </location>
</feature>
<dbReference type="EMBL" id="LFJN01000004">
    <property type="protein sequence ID" value="KPI43937.1"/>
    <property type="molecule type" value="Genomic_DNA"/>
</dbReference>
<dbReference type="PANTHER" id="PTHR45649">
    <property type="entry name" value="AMINO-ACID PERMEASE BAT1"/>
    <property type="match status" value="1"/>
</dbReference>
<accession>A0A0N1HFA6</accession>
<evidence type="ECO:0000256" key="7">
    <source>
        <dbReference type="SAM" id="Phobius"/>
    </source>
</evidence>
<dbReference type="VEuPathDB" id="FungiDB:AB675_6459"/>
<feature type="transmembrane region" description="Helical" evidence="7">
    <location>
        <begin position="162"/>
        <end position="183"/>
    </location>
</feature>
<dbReference type="GO" id="GO:0016020">
    <property type="term" value="C:membrane"/>
    <property type="evidence" value="ECO:0007669"/>
    <property type="project" value="UniProtKB-SubCell"/>
</dbReference>
<dbReference type="InterPro" id="IPR002293">
    <property type="entry name" value="AA/rel_permease1"/>
</dbReference>
<sequence>MSPDDVESRGPTVDQSEFVEVNASGHVQEVERQFGLVSISAVGIITGCSWPLTGGILVVSILNGGSPGVLYEFIAVSLMYCLVAASVAEMASAIPSSAGVYQWAAVFTSKAYGRVVSFYAGWWNVSAWIFATVSTSSVVAQQLVQMYALFHADYIFQRWHVFVTYLIISWTACFVVVLGNRLLPVLNDIGLVFIVAGGLASIIVCAVMPSQTGSGYADDAFVWKDWINSTGWSSDGLTFLLGMLNGAYAMGTPDSVSHLAEEIPRPSVNIPKAIGMQMIFGFASTFCYLVALMYSISDLDEVLTGGGNFPLAQIYLQATGTRAGAMGLLLVVFLPSVSSVIAAYITAGRTMWTLGRDGATPCHQFVGKIHPTMHNPVNATILCACVNTCFGAIYVGSATAFNAFVGSFVILTTLSYLAALLPYLEGPIVIAAASVYMVVFIVIFSLPYTMPVTSGTMNYSSVIAGGITIAVTALWFWKRGRGYEGPKTDVDVLTGGTATNDPGAMDDPVVAHGTEDKQTH</sequence>
<feature type="transmembrane region" description="Helical" evidence="7">
    <location>
        <begin position="428"/>
        <end position="450"/>
    </location>
</feature>
<organism evidence="8 9">
    <name type="scientific">Cyphellophora attinorum</name>
    <dbReference type="NCBI Taxonomy" id="1664694"/>
    <lineage>
        <taxon>Eukaryota</taxon>
        <taxon>Fungi</taxon>
        <taxon>Dikarya</taxon>
        <taxon>Ascomycota</taxon>
        <taxon>Pezizomycotina</taxon>
        <taxon>Eurotiomycetes</taxon>
        <taxon>Chaetothyriomycetidae</taxon>
        <taxon>Chaetothyriales</taxon>
        <taxon>Cyphellophoraceae</taxon>
        <taxon>Cyphellophora</taxon>
    </lineage>
</organism>
<feature type="transmembrane region" description="Helical" evidence="7">
    <location>
        <begin position="189"/>
        <end position="208"/>
    </location>
</feature>
<feature type="transmembrane region" description="Helical" evidence="7">
    <location>
        <begin position="274"/>
        <end position="296"/>
    </location>
</feature>
<reference evidence="8 9" key="1">
    <citation type="submission" date="2015-06" db="EMBL/GenBank/DDBJ databases">
        <title>Draft genome of the ant-associated black yeast Phialophora attae CBS 131958.</title>
        <authorList>
            <person name="Moreno L.F."/>
            <person name="Stielow B.J."/>
            <person name="de Hoog S."/>
            <person name="Vicente V.A."/>
            <person name="Weiss V.A."/>
            <person name="de Vries M."/>
            <person name="Cruz L.M."/>
            <person name="Souza E.M."/>
        </authorList>
    </citation>
    <scope>NUCLEOTIDE SEQUENCE [LARGE SCALE GENOMIC DNA]</scope>
    <source>
        <strain evidence="8 9">CBS 131958</strain>
    </source>
</reference>
<comment type="caution">
    <text evidence="8">The sequence shown here is derived from an EMBL/GenBank/DDBJ whole genome shotgun (WGS) entry which is preliminary data.</text>
</comment>
<evidence type="ECO:0000256" key="1">
    <source>
        <dbReference type="ARBA" id="ARBA00004141"/>
    </source>
</evidence>
<keyword evidence="9" id="KW-1185">Reference proteome</keyword>
<dbReference type="PIRSF" id="PIRSF006060">
    <property type="entry name" value="AA_transporter"/>
    <property type="match status" value="1"/>
</dbReference>